<keyword evidence="1" id="KW-0812">Transmembrane</keyword>
<evidence type="ECO:0000313" key="2">
    <source>
        <dbReference type="EMBL" id="OFE44666.1"/>
    </source>
</evidence>
<dbReference type="STRING" id="202956.BJN41_00630"/>
<feature type="transmembrane region" description="Helical" evidence="1">
    <location>
        <begin position="30"/>
        <end position="52"/>
    </location>
</feature>
<proteinExistence type="predicted"/>
<dbReference type="RefSeq" id="WP_070152218.1">
    <property type="nucleotide sequence ID" value="NZ_MKQS01000001.1"/>
</dbReference>
<dbReference type="EMBL" id="MKQS01000001">
    <property type="protein sequence ID" value="OFE44666.1"/>
    <property type="molecule type" value="Genomic_DNA"/>
</dbReference>
<dbReference type="AlphaFoldDB" id="A0A1E8E575"/>
<keyword evidence="1" id="KW-0472">Membrane</keyword>
<comment type="caution">
    <text evidence="2">The sequence shown here is derived from an EMBL/GenBank/DDBJ whole genome shotgun (WGS) entry which is preliminary data.</text>
</comment>
<dbReference type="Proteomes" id="UP000186931">
    <property type="component" value="Unassembled WGS sequence"/>
</dbReference>
<gene>
    <name evidence="2" type="ORF">BJN41_00630</name>
</gene>
<reference evidence="2 3" key="1">
    <citation type="submission" date="2016-10" db="EMBL/GenBank/DDBJ databases">
        <title>Genome of airborne Acinetobacter sp. 5-2Ac02 in the hospital environment: Species near to Acinetobacter towneri.</title>
        <authorList>
            <person name="Barbosa B."/>
            <person name="Fernandez-Garcia L."/>
            <person name="Gato E."/>
            <person name="Leao R."/>
            <person name="Albano R."/>
            <person name="Fernandez B."/>
            <person name="Fernandez-Cuenca F."/>
            <person name="Marques E."/>
            <person name="Tomas M."/>
        </authorList>
    </citation>
    <scope>NUCLEOTIDE SEQUENCE [LARGE SCALE GENOMIC DNA]</scope>
    <source>
        <strain evidence="2 3">5-2Ac02</strain>
    </source>
</reference>
<sequence>MATNTSQNKLVETLIKRQDKKRFVSKLKSFASNAAASALIAVSTFIFFGVGLKACEAEQVSQVNATKAHLEAMR</sequence>
<evidence type="ECO:0000256" key="1">
    <source>
        <dbReference type="SAM" id="Phobius"/>
    </source>
</evidence>
<name>A0A1E8E575_9GAMM</name>
<keyword evidence="1" id="KW-1133">Transmembrane helix</keyword>
<protein>
    <submittedName>
        <fullName evidence="2">Uncharacterized protein</fullName>
    </submittedName>
</protein>
<evidence type="ECO:0000313" key="3">
    <source>
        <dbReference type="Proteomes" id="UP000186931"/>
    </source>
</evidence>
<accession>A0A1E8E575</accession>
<organism evidence="2 3">
    <name type="scientific">Acinetobacter towneri</name>
    <dbReference type="NCBI Taxonomy" id="202956"/>
    <lineage>
        <taxon>Bacteria</taxon>
        <taxon>Pseudomonadati</taxon>
        <taxon>Pseudomonadota</taxon>
        <taxon>Gammaproteobacteria</taxon>
        <taxon>Moraxellales</taxon>
        <taxon>Moraxellaceae</taxon>
        <taxon>Acinetobacter</taxon>
    </lineage>
</organism>